<evidence type="ECO:0000256" key="12">
    <source>
        <dbReference type="ARBA" id="ARBA00025849"/>
    </source>
</evidence>
<keyword evidence="8" id="KW-0677">Repeat</keyword>
<dbReference type="InterPro" id="IPR051045">
    <property type="entry name" value="TonB-dependent_transducer"/>
</dbReference>
<dbReference type="AlphaFoldDB" id="A0A031M1R1"/>
<evidence type="ECO:0000256" key="13">
    <source>
        <dbReference type="RuleBase" id="RU362123"/>
    </source>
</evidence>
<dbReference type="GO" id="GO:0031992">
    <property type="term" value="F:energy transducer activity"/>
    <property type="evidence" value="ECO:0007669"/>
    <property type="project" value="InterPro"/>
</dbReference>
<dbReference type="GO" id="GO:0015031">
    <property type="term" value="P:protein transport"/>
    <property type="evidence" value="ECO:0007669"/>
    <property type="project" value="UniProtKB-UniRule"/>
</dbReference>
<accession>A0A031M1R1</accession>
<keyword evidence="5 13" id="KW-1003">Cell membrane</keyword>
<evidence type="ECO:0000313" key="19">
    <source>
        <dbReference type="Proteomes" id="UP000186599"/>
    </source>
</evidence>
<proteinExistence type="inferred from homology"/>
<dbReference type="InterPro" id="IPR003538">
    <property type="entry name" value="TonB"/>
</dbReference>
<evidence type="ECO:0000259" key="15">
    <source>
        <dbReference type="PROSITE" id="PS52015"/>
    </source>
</evidence>
<keyword evidence="6 13" id="KW-0997">Cell inner membrane</keyword>
<dbReference type="GO" id="GO:0015891">
    <property type="term" value="P:siderophore transport"/>
    <property type="evidence" value="ECO:0007669"/>
    <property type="project" value="InterPro"/>
</dbReference>
<evidence type="ECO:0000313" key="18">
    <source>
        <dbReference type="EMBL" id="TKA89860.1"/>
    </source>
</evidence>
<evidence type="ECO:0000256" key="14">
    <source>
        <dbReference type="SAM" id="MobiDB-lite"/>
    </source>
</evidence>
<dbReference type="EMBL" id="FOGN01000009">
    <property type="protein sequence ID" value="SES35050.1"/>
    <property type="molecule type" value="Genomic_DNA"/>
</dbReference>
<dbReference type="InterPro" id="IPR006260">
    <property type="entry name" value="TonB/TolA_C"/>
</dbReference>
<keyword evidence="4 13" id="KW-0813">Transport</keyword>
<evidence type="ECO:0000256" key="7">
    <source>
        <dbReference type="ARBA" id="ARBA00022692"/>
    </source>
</evidence>
<dbReference type="EMBL" id="FOUA01000009">
    <property type="protein sequence ID" value="SFM35841.1"/>
    <property type="molecule type" value="Genomic_DNA"/>
</dbReference>
<comment type="function">
    <text evidence="13">Interacts with outer membrane receptor proteins that carry out high-affinity binding and energy dependent uptake into the periplasmic space of specific substrates. It could act to transduce energy from the cytoplasmic membrane to specific energy-requiring processes in the outer membrane, resulting in the release into the periplasm of ligands bound by these outer membrane proteins.</text>
</comment>
<evidence type="ECO:0000256" key="2">
    <source>
        <dbReference type="ARBA" id="ARBA00006555"/>
    </source>
</evidence>
<dbReference type="InterPro" id="IPR037682">
    <property type="entry name" value="TonB_C"/>
</dbReference>
<dbReference type="GO" id="GO:0055085">
    <property type="term" value="P:transmembrane transport"/>
    <property type="evidence" value="ECO:0007669"/>
    <property type="project" value="InterPro"/>
</dbReference>
<evidence type="ECO:0000256" key="3">
    <source>
        <dbReference type="ARBA" id="ARBA00022362"/>
    </source>
</evidence>
<gene>
    <name evidence="18" type="ORF">FA869_15305</name>
    <name evidence="17" type="ORF">SAMN04487855_3309</name>
    <name evidence="16" type="ORF">SAMN05216589_3327</name>
</gene>
<feature type="compositionally biased region" description="Pro residues" evidence="14">
    <location>
        <begin position="63"/>
        <end position="81"/>
    </location>
</feature>
<reference evidence="19 20" key="1">
    <citation type="submission" date="2016-10" db="EMBL/GenBank/DDBJ databases">
        <authorList>
            <person name="de Groot N.N."/>
        </authorList>
    </citation>
    <scope>NUCLEOTIDE SEQUENCE [LARGE SCALE GENOMIC DNA]</scope>
    <source>
        <strain evidence="17 19">CGMCC 1.9095</strain>
        <strain evidence="16 20">DSM 22558</strain>
    </source>
</reference>
<dbReference type="Proteomes" id="UP000305198">
    <property type="component" value="Unassembled WGS sequence"/>
</dbReference>
<dbReference type="PANTHER" id="PTHR33446:SF8">
    <property type="entry name" value="PROTEIN TONB"/>
    <property type="match status" value="1"/>
</dbReference>
<evidence type="ECO:0000256" key="11">
    <source>
        <dbReference type="ARBA" id="ARBA00023136"/>
    </source>
</evidence>
<keyword evidence="9 13" id="KW-0653">Protein transport</keyword>
<name>A0A031M1R1_9GAMM</name>
<dbReference type="OrthoDB" id="1628901at2"/>
<feature type="region of interest" description="Disordered" evidence="14">
    <location>
        <begin position="115"/>
        <end position="143"/>
    </location>
</feature>
<dbReference type="Gene3D" id="3.30.1150.10">
    <property type="match status" value="1"/>
</dbReference>
<keyword evidence="13" id="KW-0735">Signal-anchor</keyword>
<comment type="subcellular location">
    <subcellularLocation>
        <location evidence="1 13">Cell inner membrane</location>
        <topology evidence="1 13">Single-pass membrane protein</topology>
        <orientation evidence="1 13">Periplasmic side</orientation>
    </subcellularLocation>
</comment>
<keyword evidence="11" id="KW-0472">Membrane</keyword>
<dbReference type="EMBL" id="SWAV01000006">
    <property type="protein sequence ID" value="TKA89860.1"/>
    <property type="molecule type" value="Genomic_DNA"/>
</dbReference>
<dbReference type="SUPFAM" id="SSF74653">
    <property type="entry name" value="TolA/TonB C-terminal domain"/>
    <property type="match status" value="1"/>
</dbReference>
<dbReference type="Proteomes" id="UP000186599">
    <property type="component" value="Unassembled WGS sequence"/>
</dbReference>
<evidence type="ECO:0000256" key="9">
    <source>
        <dbReference type="ARBA" id="ARBA00022927"/>
    </source>
</evidence>
<feature type="region of interest" description="Disordered" evidence="14">
    <location>
        <begin position="45"/>
        <end position="84"/>
    </location>
</feature>
<evidence type="ECO:0000313" key="20">
    <source>
        <dbReference type="Proteomes" id="UP000186904"/>
    </source>
</evidence>
<evidence type="ECO:0000313" key="17">
    <source>
        <dbReference type="EMBL" id="SFM35841.1"/>
    </source>
</evidence>
<dbReference type="PROSITE" id="PS52015">
    <property type="entry name" value="TONB_CTD"/>
    <property type="match status" value="1"/>
</dbReference>
<organism evidence="18 21">
    <name type="scientific">Halopseudomonas bauzanensis</name>
    <dbReference type="NCBI Taxonomy" id="653930"/>
    <lineage>
        <taxon>Bacteria</taxon>
        <taxon>Pseudomonadati</taxon>
        <taxon>Pseudomonadota</taxon>
        <taxon>Gammaproteobacteria</taxon>
        <taxon>Pseudomonadales</taxon>
        <taxon>Pseudomonadaceae</taxon>
        <taxon>Halopseudomonas</taxon>
    </lineage>
</organism>
<dbReference type="Proteomes" id="UP000186904">
    <property type="component" value="Unassembled WGS sequence"/>
</dbReference>
<comment type="similarity">
    <text evidence="2 13">Belongs to the TonB family.</text>
</comment>
<sequence length="231" mass="24812">MRLLVSFAGALLVTLALFALMMLMIMPPRDNRDVGEELARVSFVRSVADTPSDSRQRQQRQPPEQPQPPDVPPPQPAPPQPQVDTSVQLNISVPNLPTPGLNVAVTPTLTGITAAEAPAPAPTPAPAAPAAPAASSSPTTAEEVTPLVDIPPNYPQRALAAGIEGEVTLAFTISPDGRVENLRVTSAKPKGVFEREARRAANRWRFAPRRENGQAVAREATKTLYFRLEDR</sequence>
<protein>
    <recommendedName>
        <fullName evidence="3 13">Protein TonB</fullName>
    </recommendedName>
</protein>
<dbReference type="RefSeq" id="WP_036993655.1">
    <property type="nucleotide sequence ID" value="NZ_FOGN01000009.1"/>
</dbReference>
<dbReference type="GO" id="GO:0030288">
    <property type="term" value="C:outer membrane-bounded periplasmic space"/>
    <property type="evidence" value="ECO:0007669"/>
    <property type="project" value="InterPro"/>
</dbReference>
<dbReference type="PRINTS" id="PR01374">
    <property type="entry name" value="TONBPROTEIN"/>
</dbReference>
<dbReference type="GO" id="GO:0098797">
    <property type="term" value="C:plasma membrane protein complex"/>
    <property type="evidence" value="ECO:0007669"/>
    <property type="project" value="TreeGrafter"/>
</dbReference>
<dbReference type="PANTHER" id="PTHR33446">
    <property type="entry name" value="PROTEIN TONB-RELATED"/>
    <property type="match status" value="1"/>
</dbReference>
<feature type="domain" description="TonB C-terminal" evidence="15">
    <location>
        <begin position="139"/>
        <end position="231"/>
    </location>
</feature>
<evidence type="ECO:0000256" key="1">
    <source>
        <dbReference type="ARBA" id="ARBA00004383"/>
    </source>
</evidence>
<evidence type="ECO:0000313" key="21">
    <source>
        <dbReference type="Proteomes" id="UP000305198"/>
    </source>
</evidence>
<feature type="compositionally biased region" description="Low complexity" evidence="14">
    <location>
        <begin position="130"/>
        <end position="143"/>
    </location>
</feature>
<evidence type="ECO:0000256" key="10">
    <source>
        <dbReference type="ARBA" id="ARBA00022989"/>
    </source>
</evidence>
<evidence type="ECO:0000256" key="8">
    <source>
        <dbReference type="ARBA" id="ARBA00022737"/>
    </source>
</evidence>
<evidence type="ECO:0000256" key="4">
    <source>
        <dbReference type="ARBA" id="ARBA00022448"/>
    </source>
</evidence>
<keyword evidence="7" id="KW-0812">Transmembrane</keyword>
<reference evidence="18 21" key="2">
    <citation type="submission" date="2019-04" db="EMBL/GenBank/DDBJ databases">
        <title>Crypto-aerobic microbial life in anoxic (sulfidic) marine sediments.</title>
        <authorList>
            <person name="Bhattacharya S."/>
            <person name="Roy C."/>
            <person name="Mondal N."/>
            <person name="Sarkar J."/>
            <person name="Mandal S."/>
            <person name="Rameez M.J."/>
            <person name="Ghosh W."/>
        </authorList>
    </citation>
    <scope>NUCLEOTIDE SEQUENCE [LARGE SCALE GENOMIC DNA]</scope>
    <source>
        <strain evidence="18 21">SBBB</strain>
    </source>
</reference>
<evidence type="ECO:0000256" key="6">
    <source>
        <dbReference type="ARBA" id="ARBA00022519"/>
    </source>
</evidence>
<dbReference type="STRING" id="653930.SAMN05216589_3327"/>
<keyword evidence="10" id="KW-1133">Transmembrane helix</keyword>
<feature type="compositionally biased region" description="Pro residues" evidence="14">
    <location>
        <begin position="119"/>
        <end position="129"/>
    </location>
</feature>
<keyword evidence="19" id="KW-1185">Reference proteome</keyword>
<evidence type="ECO:0000313" key="16">
    <source>
        <dbReference type="EMBL" id="SES35050.1"/>
    </source>
</evidence>
<comment type="subunit">
    <text evidence="12">Homodimer. Forms a complex with the accessory proteins ExbB and ExbD.</text>
</comment>
<evidence type="ECO:0000256" key="5">
    <source>
        <dbReference type="ARBA" id="ARBA00022475"/>
    </source>
</evidence>
<dbReference type="Pfam" id="PF03544">
    <property type="entry name" value="TonB_C"/>
    <property type="match status" value="1"/>
</dbReference>
<dbReference type="NCBIfam" id="TIGR01352">
    <property type="entry name" value="tonB_Cterm"/>
    <property type="match status" value="1"/>
</dbReference>